<dbReference type="AlphaFoldDB" id="E2B5X3"/>
<dbReference type="EMBL" id="GL445887">
    <property type="protein sequence ID" value="EFN88942.1"/>
    <property type="molecule type" value="Genomic_DNA"/>
</dbReference>
<evidence type="ECO:0000259" key="9">
    <source>
        <dbReference type="Pfam" id="PF08790"/>
    </source>
</evidence>
<evidence type="ECO:0000256" key="7">
    <source>
        <dbReference type="PROSITE-ProRule" id="PRU01145"/>
    </source>
</evidence>
<keyword evidence="2" id="KW-0479">Metal-binding</keyword>
<sequence length="420" mass="48095">MNTPTLNGNEGTQNRQKSSDQQPSSIAEAMILDTEAAVIANFEFLGHTDMDMEEEEGNGEDEIYDANTDTKLNKVTMVVFTCLHCGDMLQKPKVAKHYEFRCRKPVFVTCTDCLTDFQGNEYVTHTKCISEAERYGGKDYVPKASANKGERKQQEWIGIVNNLLNGTVNLSNAERNFLSSLSRFENIPRKKPKFLNFVKSALSNRVNMSVVESIWSKMEIAHKQSQHTITKPQEPDNDKTNKIDTRMSSNNLVSNNHQDNIIDNQNNENICKEYDSARHQKSNDKECMTNSIMDETQTVTKKKSKKRQMAESIETQEEQPATKTKKTSVLVETNICKNKMRKVSFYWRLAILEIVQNKGEISLKKLQKKVVSLYLLHSVKVLDRDKAIAKFHRKLKKIPEITVSENIVKLVKPCNLYVQE</sequence>
<evidence type="ECO:0000256" key="3">
    <source>
        <dbReference type="ARBA" id="ARBA00022737"/>
    </source>
</evidence>
<dbReference type="InterPro" id="IPR036236">
    <property type="entry name" value="Znf_C2H2_sf"/>
</dbReference>
<dbReference type="STRING" id="610380.E2B5X3"/>
<evidence type="ECO:0000256" key="5">
    <source>
        <dbReference type="ARBA" id="ARBA00022833"/>
    </source>
</evidence>
<feature type="region of interest" description="Disordered" evidence="8">
    <location>
        <begin position="297"/>
        <end position="320"/>
    </location>
</feature>
<evidence type="ECO:0000313" key="11">
    <source>
        <dbReference type="EMBL" id="EFN88942.1"/>
    </source>
</evidence>
<name>E2B5X3_HARSA</name>
<dbReference type="PANTHER" id="PTHR13100">
    <property type="entry name" value="CELL GROWTH-REGULATING NUCLEOLAR PROTEIN LYAR"/>
    <property type="match status" value="1"/>
</dbReference>
<dbReference type="InParanoid" id="E2B5X3"/>
<dbReference type="GO" id="GO:0003677">
    <property type="term" value="F:DNA binding"/>
    <property type="evidence" value="ECO:0007669"/>
    <property type="project" value="InterPro"/>
</dbReference>
<evidence type="ECO:0000256" key="2">
    <source>
        <dbReference type="ARBA" id="ARBA00022723"/>
    </source>
</evidence>
<dbReference type="Proteomes" id="UP000008237">
    <property type="component" value="Unassembled WGS sequence"/>
</dbReference>
<feature type="domain" description="Cell growth-regulating nucleolar protein-like winged helix" evidence="10">
    <location>
        <begin position="345"/>
        <end position="412"/>
    </location>
</feature>
<dbReference type="GO" id="GO:0006364">
    <property type="term" value="P:rRNA processing"/>
    <property type="evidence" value="ECO:0007669"/>
    <property type="project" value="TreeGrafter"/>
</dbReference>
<feature type="compositionally biased region" description="Basic and acidic residues" evidence="8">
    <location>
        <begin position="233"/>
        <end position="245"/>
    </location>
</feature>
<dbReference type="PROSITE" id="PS51804">
    <property type="entry name" value="ZF_C2HC_LYAR"/>
    <property type="match status" value="2"/>
</dbReference>
<evidence type="ECO:0000256" key="4">
    <source>
        <dbReference type="ARBA" id="ARBA00022771"/>
    </source>
</evidence>
<dbReference type="Pfam" id="PF08790">
    <property type="entry name" value="zf-LYAR"/>
    <property type="match status" value="1"/>
</dbReference>
<evidence type="ECO:0000256" key="8">
    <source>
        <dbReference type="SAM" id="MobiDB-lite"/>
    </source>
</evidence>
<feature type="region of interest" description="Disordered" evidence="8">
    <location>
        <begin position="224"/>
        <end position="263"/>
    </location>
</feature>
<keyword evidence="4 7" id="KW-0863">Zinc-finger</keyword>
<comment type="subcellular location">
    <subcellularLocation>
        <location evidence="1">Nucleus</location>
    </subcellularLocation>
</comment>
<dbReference type="GO" id="GO:0008270">
    <property type="term" value="F:zinc ion binding"/>
    <property type="evidence" value="ECO:0007669"/>
    <property type="project" value="UniProtKB-KW"/>
</dbReference>
<dbReference type="GO" id="GO:0000122">
    <property type="term" value="P:negative regulation of transcription by RNA polymerase II"/>
    <property type="evidence" value="ECO:0007669"/>
    <property type="project" value="TreeGrafter"/>
</dbReference>
<dbReference type="Pfam" id="PF25879">
    <property type="entry name" value="WHD_LYAR"/>
    <property type="match status" value="1"/>
</dbReference>
<keyword evidence="6" id="KW-0539">Nucleus</keyword>
<dbReference type="PANTHER" id="PTHR13100:SF10">
    <property type="entry name" value="CELL GROWTH-REGULATING NUCLEOLAR PROTEIN"/>
    <property type="match status" value="1"/>
</dbReference>
<feature type="domain" description="Zinc finger C2H2 LYAR-type" evidence="9">
    <location>
        <begin position="108"/>
        <end position="135"/>
    </location>
</feature>
<keyword evidence="12" id="KW-1185">Reference proteome</keyword>
<dbReference type="InterPro" id="IPR039999">
    <property type="entry name" value="LYAR"/>
</dbReference>
<dbReference type="OrthoDB" id="21474at2759"/>
<dbReference type="OMA" id="NHCGDSL"/>
<dbReference type="Gene3D" id="3.30.1490.490">
    <property type="match status" value="1"/>
</dbReference>
<evidence type="ECO:0000313" key="12">
    <source>
        <dbReference type="Proteomes" id="UP000008237"/>
    </source>
</evidence>
<dbReference type="InterPro" id="IPR058719">
    <property type="entry name" value="WHD_LYAR"/>
</dbReference>
<protein>
    <submittedName>
        <fullName evidence="11">Cell growth-regulating nucleolar protein</fullName>
    </submittedName>
</protein>
<accession>E2B5X3</accession>
<gene>
    <name evidence="11" type="ORF">EAI_10888</name>
</gene>
<evidence type="ECO:0000256" key="1">
    <source>
        <dbReference type="ARBA" id="ARBA00004123"/>
    </source>
</evidence>
<proteinExistence type="predicted"/>
<feature type="region of interest" description="Disordered" evidence="8">
    <location>
        <begin position="1"/>
        <end position="24"/>
    </location>
</feature>
<evidence type="ECO:0000259" key="10">
    <source>
        <dbReference type="Pfam" id="PF25879"/>
    </source>
</evidence>
<reference evidence="11 12" key="1">
    <citation type="journal article" date="2010" name="Science">
        <title>Genomic comparison of the ants Camponotus floridanus and Harpegnathos saltator.</title>
        <authorList>
            <person name="Bonasio R."/>
            <person name="Zhang G."/>
            <person name="Ye C."/>
            <person name="Mutti N.S."/>
            <person name="Fang X."/>
            <person name="Qin N."/>
            <person name="Donahue G."/>
            <person name="Yang P."/>
            <person name="Li Q."/>
            <person name="Li C."/>
            <person name="Zhang P."/>
            <person name="Huang Z."/>
            <person name="Berger S.L."/>
            <person name="Reinberg D."/>
            <person name="Wang J."/>
            <person name="Liebig J."/>
        </authorList>
    </citation>
    <scope>NUCLEOTIDE SEQUENCE [LARGE SCALE GENOMIC DNA]</scope>
    <source>
        <strain evidence="11 12">R22 G/1</strain>
    </source>
</reference>
<dbReference type="SUPFAM" id="SSF57667">
    <property type="entry name" value="beta-beta-alpha zinc fingers"/>
    <property type="match status" value="2"/>
</dbReference>
<keyword evidence="3" id="KW-0677">Repeat</keyword>
<dbReference type="InterPro" id="IPR014898">
    <property type="entry name" value="Znf_C2H2_LYAR"/>
</dbReference>
<keyword evidence="5" id="KW-0862">Zinc</keyword>
<evidence type="ECO:0000256" key="6">
    <source>
        <dbReference type="ARBA" id="ARBA00023242"/>
    </source>
</evidence>
<organism evidence="12">
    <name type="scientific">Harpegnathos saltator</name>
    <name type="common">Jerdon's jumping ant</name>
    <dbReference type="NCBI Taxonomy" id="610380"/>
    <lineage>
        <taxon>Eukaryota</taxon>
        <taxon>Metazoa</taxon>
        <taxon>Ecdysozoa</taxon>
        <taxon>Arthropoda</taxon>
        <taxon>Hexapoda</taxon>
        <taxon>Insecta</taxon>
        <taxon>Pterygota</taxon>
        <taxon>Neoptera</taxon>
        <taxon>Endopterygota</taxon>
        <taxon>Hymenoptera</taxon>
        <taxon>Apocrita</taxon>
        <taxon>Aculeata</taxon>
        <taxon>Formicoidea</taxon>
        <taxon>Formicidae</taxon>
        <taxon>Ponerinae</taxon>
        <taxon>Ponerini</taxon>
        <taxon>Harpegnathos</taxon>
    </lineage>
</organism>
<dbReference type="GO" id="GO:0005730">
    <property type="term" value="C:nucleolus"/>
    <property type="evidence" value="ECO:0007669"/>
    <property type="project" value="TreeGrafter"/>
</dbReference>